<sequence length="108" mass="11848">MMDANQGGPEISGSWTHSYEEDSGDVQTYRPTHSFAFPPSRRGRETLEFGAAGQMVSGRPGPDDRLQMSSASLTALGMNRFRLDGMGMPGRVVEIIDARPDILKVRFS</sequence>
<protein>
    <submittedName>
        <fullName evidence="2">Uncharacterized protein</fullName>
    </submittedName>
</protein>
<dbReference type="RefSeq" id="WP_273669370.1">
    <property type="nucleotide sequence ID" value="NZ_JAQQXR010000001.1"/>
</dbReference>
<name>A0ABT5JWC8_9BURK</name>
<gene>
    <name evidence="2" type="ORF">OIK44_03945</name>
</gene>
<evidence type="ECO:0000313" key="3">
    <source>
        <dbReference type="Proteomes" id="UP001221208"/>
    </source>
</evidence>
<keyword evidence="3" id="KW-1185">Reference proteome</keyword>
<dbReference type="Proteomes" id="UP001221208">
    <property type="component" value="Unassembled WGS sequence"/>
</dbReference>
<dbReference type="EMBL" id="JAQQXR010000001">
    <property type="protein sequence ID" value="MDC8756735.1"/>
    <property type="molecule type" value="Genomic_DNA"/>
</dbReference>
<organism evidence="2 3">
    <name type="scientific">Janthinobacterium fluminis</name>
    <dbReference type="NCBI Taxonomy" id="2987524"/>
    <lineage>
        <taxon>Bacteria</taxon>
        <taxon>Pseudomonadati</taxon>
        <taxon>Pseudomonadota</taxon>
        <taxon>Betaproteobacteria</taxon>
        <taxon>Burkholderiales</taxon>
        <taxon>Oxalobacteraceae</taxon>
        <taxon>Janthinobacterium</taxon>
    </lineage>
</organism>
<comment type="caution">
    <text evidence="2">The sequence shown here is derived from an EMBL/GenBank/DDBJ whole genome shotgun (WGS) entry which is preliminary data.</text>
</comment>
<accession>A0ABT5JWC8</accession>
<feature type="region of interest" description="Disordered" evidence="1">
    <location>
        <begin position="1"/>
        <end position="44"/>
    </location>
</feature>
<reference evidence="2 3" key="1">
    <citation type="submission" date="2022-10" db="EMBL/GenBank/DDBJ databases">
        <title>Janthinobacterium sp. hw3 Genome sequencing.</title>
        <authorList>
            <person name="Park S."/>
        </authorList>
    </citation>
    <scope>NUCLEOTIDE SEQUENCE [LARGE SCALE GENOMIC DNA]</scope>
    <source>
        <strain evidence="3">hw3</strain>
    </source>
</reference>
<proteinExistence type="predicted"/>
<evidence type="ECO:0000313" key="2">
    <source>
        <dbReference type="EMBL" id="MDC8756735.1"/>
    </source>
</evidence>
<evidence type="ECO:0000256" key="1">
    <source>
        <dbReference type="SAM" id="MobiDB-lite"/>
    </source>
</evidence>